<dbReference type="EMBL" id="CP049811">
    <property type="protein sequence ID" value="QIK40454.1"/>
    <property type="molecule type" value="Genomic_DNA"/>
</dbReference>
<reference evidence="1 2" key="1">
    <citation type="submission" date="2020-03" db="EMBL/GenBank/DDBJ databases">
        <title>Complete genome sequence of Monaibacterium sp. ALG8 with diverse plasmids.</title>
        <authorList>
            <person name="Sun C."/>
        </authorList>
    </citation>
    <scope>NUCLEOTIDE SEQUENCE [LARGE SCALE GENOMIC DNA]</scope>
    <source>
        <strain evidence="1 2">ALG8</strain>
    </source>
</reference>
<dbReference type="AlphaFoldDB" id="A0A6G7VKC9"/>
<accession>A0A6G7VKC9</accession>
<dbReference type="KEGG" id="mon:G8E03_06520"/>
<evidence type="ECO:0000313" key="1">
    <source>
        <dbReference type="EMBL" id="QIK40454.1"/>
    </source>
</evidence>
<sequence>MNALFVKIFAERNCGAAELGRDIRKAWHVTEMRGAPELDRASLRSILKSVPPRERAALHNHMLDTEHDRILYSDFGWSATAPSPDIIQSAAHAADTLFVGVTMHPAAFAAALNARPRTPGAATSQMPLPDWLAQPFPIHRRDGLRDAEPLLPLALWTAKARALLKLADTDREVVLLQAANLRETAEAALTPHMMRKEDTKPGFARIEVPNWEPALRRLPGRDLREFRLQLDDGIMRALGYDPL</sequence>
<proteinExistence type="predicted"/>
<dbReference type="RefSeq" id="WP_166189942.1">
    <property type="nucleotide sequence ID" value="NZ_CP049811.1"/>
</dbReference>
<protein>
    <submittedName>
        <fullName evidence="1">Uncharacterized protein</fullName>
    </submittedName>
</protein>
<organism evidence="1 2">
    <name type="scientific">Pontivivens nitratireducens</name>
    <dbReference type="NCBI Taxonomy" id="2758038"/>
    <lineage>
        <taxon>Bacteria</taxon>
        <taxon>Pseudomonadati</taxon>
        <taxon>Pseudomonadota</taxon>
        <taxon>Alphaproteobacteria</taxon>
        <taxon>Rhodobacterales</taxon>
        <taxon>Paracoccaceae</taxon>
        <taxon>Pontivivens</taxon>
    </lineage>
</organism>
<evidence type="ECO:0000313" key="2">
    <source>
        <dbReference type="Proteomes" id="UP000500791"/>
    </source>
</evidence>
<dbReference type="Proteomes" id="UP000500791">
    <property type="component" value="Chromosome"/>
</dbReference>
<gene>
    <name evidence="1" type="ORF">G8E03_06520</name>
</gene>
<name>A0A6G7VKC9_9RHOB</name>
<keyword evidence="2" id="KW-1185">Reference proteome</keyword>